<keyword evidence="3" id="KW-1185">Reference proteome</keyword>
<name>A0AAE3NZ98_9RHOB</name>
<evidence type="ECO:0000259" key="1">
    <source>
        <dbReference type="Pfam" id="PF10005"/>
    </source>
</evidence>
<gene>
    <name evidence="2" type="ORF">P1J78_23155</name>
</gene>
<dbReference type="AlphaFoldDB" id="A0AAE3NZ98"/>
<dbReference type="EMBL" id="JARGYC010000112">
    <property type="protein sequence ID" value="MDF0603630.1"/>
    <property type="molecule type" value="Genomic_DNA"/>
</dbReference>
<dbReference type="InterPro" id="IPR031321">
    <property type="entry name" value="UCP012641"/>
</dbReference>
<evidence type="ECO:0000313" key="3">
    <source>
        <dbReference type="Proteomes" id="UP001220964"/>
    </source>
</evidence>
<protein>
    <submittedName>
        <fullName evidence="2">Zinc-binding metallopeptidase</fullName>
    </submittedName>
</protein>
<dbReference type="RefSeq" id="WP_275569747.1">
    <property type="nucleotide sequence ID" value="NZ_JARGYC010000112.1"/>
</dbReference>
<dbReference type="Pfam" id="PF15887">
    <property type="entry name" value="Peptidase_Mx"/>
    <property type="match status" value="1"/>
</dbReference>
<evidence type="ECO:0000313" key="2">
    <source>
        <dbReference type="EMBL" id="MDF0603630.1"/>
    </source>
</evidence>
<dbReference type="Gene3D" id="3.40.390.70">
    <property type="match status" value="1"/>
</dbReference>
<feature type="domain" description="Zinc-ribbon" evidence="1">
    <location>
        <begin position="4"/>
        <end position="37"/>
    </location>
</feature>
<accession>A0AAE3NZ98</accession>
<dbReference type="InterPro" id="IPR011201">
    <property type="entry name" value="Zinc-ribbon_6_bact"/>
</dbReference>
<reference evidence="2" key="1">
    <citation type="submission" date="2023-03" db="EMBL/GenBank/DDBJ databases">
        <title>Multiphase analysis and comparison of six strains from genera Psychromarinibacter, Lutimaribacter, and Maritimibacter, including a novel species: Psychromarinibacter sediminicola sp. nov.</title>
        <authorList>
            <person name="Wang Y.-H."/>
            <person name="Ye M.-Q."/>
            <person name="Du Z.-J."/>
        </authorList>
    </citation>
    <scope>NUCLEOTIDE SEQUENCE</scope>
    <source>
        <strain evidence="2">C21-152</strain>
    </source>
</reference>
<comment type="caution">
    <text evidence="2">The sequence shown here is derived from an EMBL/GenBank/DDBJ whole genome shotgun (WGS) entry which is preliminary data.</text>
</comment>
<dbReference type="Proteomes" id="UP001220964">
    <property type="component" value="Unassembled WGS sequence"/>
</dbReference>
<dbReference type="Pfam" id="PF10005">
    <property type="entry name" value="Zn_ribbon_DZR_6"/>
    <property type="match status" value="1"/>
</dbReference>
<organism evidence="2 3">
    <name type="scientific">Psychromarinibacter sediminicola</name>
    <dbReference type="NCBI Taxonomy" id="3033385"/>
    <lineage>
        <taxon>Bacteria</taxon>
        <taxon>Pseudomonadati</taxon>
        <taxon>Pseudomonadota</taxon>
        <taxon>Alphaproteobacteria</taxon>
        <taxon>Rhodobacterales</taxon>
        <taxon>Paracoccaceae</taxon>
        <taxon>Psychromarinibacter</taxon>
    </lineage>
</organism>
<sequence length="318" mass="34952">MQIFRCPACAARVYFHNAACGCGQAVRFDPDAQAMRAEGPVCANRDEIGCNWLAETEGWCRSCRMTRIVPDLRAPENRPLWEKTELAKRWVLACLARWGWFVVSDPGPRPSFRLLSERTAAGDHDVVMGHAGGEITLNVSEAHEATRAARQEGLGEIYRTMVGHIRHEIAHFLFLRLSVDAAFLSGFRALFGDERADYAAALQAHYAAPKPAGAWHVTSYATAHPHEDWAETIAHLLHLTDLLDCAAAAGLALPDGPPPGYDAYAEPDTDALISRAVDLAIAVTHVNRGLDLPDLYPFVLTRGVRDKIGFAHAQLRRA</sequence>
<proteinExistence type="predicted"/>